<sequence>MAKAVDALSGLDSLHNIAGIERNIPIEDVTDADIDSIFNVNFKGSLWLAQAALPHMKAAGGGTIINIGSDSALMPFPHSPHYSASKGAVHSLTRTMAAVWAQHNIRANAVLPAAKTEMYEEIQARRTPEERARVAAWKKTVIPLGGDLGCVDDVAPMLVYLTSDAGKFVTGQLLLVNGALAYVR</sequence>
<evidence type="ECO:0000256" key="1">
    <source>
        <dbReference type="ARBA" id="ARBA00006484"/>
    </source>
</evidence>
<organism evidence="4 5">
    <name type="scientific">Stemphylium lycopersici</name>
    <name type="common">Tomato gray leaf spot disease fungus</name>
    <name type="synonym">Thyrospora lycopersici</name>
    <dbReference type="NCBI Taxonomy" id="183478"/>
    <lineage>
        <taxon>Eukaryota</taxon>
        <taxon>Fungi</taxon>
        <taxon>Dikarya</taxon>
        <taxon>Ascomycota</taxon>
        <taxon>Pezizomycotina</taxon>
        <taxon>Dothideomycetes</taxon>
        <taxon>Pleosporomycetidae</taxon>
        <taxon>Pleosporales</taxon>
        <taxon>Pleosporineae</taxon>
        <taxon>Pleosporaceae</taxon>
        <taxon>Stemphylium</taxon>
    </lineage>
</organism>
<evidence type="ECO:0000313" key="5">
    <source>
        <dbReference type="Proteomes" id="UP000249619"/>
    </source>
</evidence>
<evidence type="ECO:0000313" key="4">
    <source>
        <dbReference type="EMBL" id="RAR00737.1"/>
    </source>
</evidence>
<evidence type="ECO:0000256" key="2">
    <source>
        <dbReference type="ARBA" id="ARBA00022857"/>
    </source>
</evidence>
<dbReference type="Proteomes" id="UP000249619">
    <property type="component" value="Unassembled WGS sequence"/>
</dbReference>
<proteinExistence type="inferred from homology"/>
<dbReference type="EMBL" id="QGDH01000330">
    <property type="protein sequence ID" value="RAR00737.1"/>
    <property type="molecule type" value="Genomic_DNA"/>
</dbReference>
<dbReference type="InterPro" id="IPR036291">
    <property type="entry name" value="NAD(P)-bd_dom_sf"/>
</dbReference>
<evidence type="ECO:0000256" key="3">
    <source>
        <dbReference type="RuleBase" id="RU000363"/>
    </source>
</evidence>
<dbReference type="Pfam" id="PF00106">
    <property type="entry name" value="adh_short"/>
    <property type="match status" value="1"/>
</dbReference>
<dbReference type="CDD" id="cd05233">
    <property type="entry name" value="SDR_c"/>
    <property type="match status" value="1"/>
</dbReference>
<dbReference type="SUPFAM" id="SSF51735">
    <property type="entry name" value="NAD(P)-binding Rossmann-fold domains"/>
    <property type="match status" value="1"/>
</dbReference>
<dbReference type="Gene3D" id="3.40.50.720">
    <property type="entry name" value="NAD(P)-binding Rossmann-like Domain"/>
    <property type="match status" value="1"/>
</dbReference>
<dbReference type="PANTHER" id="PTHR42760">
    <property type="entry name" value="SHORT-CHAIN DEHYDROGENASES/REDUCTASES FAMILY MEMBER"/>
    <property type="match status" value="1"/>
</dbReference>
<protein>
    <submittedName>
        <fullName evidence="4">PAP2 domain protein</fullName>
    </submittedName>
</protein>
<gene>
    <name evidence="4" type="ORF">DDE83_009055</name>
</gene>
<dbReference type="STRING" id="183478.A0A364MSG0"/>
<dbReference type="InterPro" id="IPR002347">
    <property type="entry name" value="SDR_fam"/>
</dbReference>
<dbReference type="GO" id="GO:0016616">
    <property type="term" value="F:oxidoreductase activity, acting on the CH-OH group of donors, NAD or NADP as acceptor"/>
    <property type="evidence" value="ECO:0007669"/>
    <property type="project" value="TreeGrafter"/>
</dbReference>
<accession>A0A364MSG0</accession>
<dbReference type="InterPro" id="IPR020904">
    <property type="entry name" value="Sc_DH/Rdtase_CS"/>
</dbReference>
<reference evidence="5" key="1">
    <citation type="submission" date="2018-05" db="EMBL/GenBank/DDBJ databases">
        <title>Draft genome sequence of Stemphylium lycopersici strain CIDEFI 213.</title>
        <authorList>
            <person name="Medina R."/>
            <person name="Franco M.E.E."/>
            <person name="Lucentini C.G."/>
            <person name="Saparrat M.C.N."/>
            <person name="Balatti P.A."/>
        </authorList>
    </citation>
    <scope>NUCLEOTIDE SEQUENCE [LARGE SCALE GENOMIC DNA]</scope>
    <source>
        <strain evidence="5">CIDEFI 213</strain>
    </source>
</reference>
<comment type="similarity">
    <text evidence="1 3">Belongs to the short-chain dehydrogenases/reductases (SDR) family.</text>
</comment>
<dbReference type="PRINTS" id="PR00081">
    <property type="entry name" value="GDHRDH"/>
</dbReference>
<keyword evidence="2" id="KW-0521">NADP</keyword>
<comment type="caution">
    <text evidence="4">The sequence shown here is derived from an EMBL/GenBank/DDBJ whole genome shotgun (WGS) entry which is preliminary data.</text>
</comment>
<name>A0A364MSG0_STELY</name>
<dbReference type="PROSITE" id="PS00061">
    <property type="entry name" value="ADH_SHORT"/>
    <property type="match status" value="1"/>
</dbReference>
<keyword evidence="5" id="KW-1185">Reference proteome</keyword>
<dbReference type="PRINTS" id="PR00080">
    <property type="entry name" value="SDRFAMILY"/>
</dbReference>
<dbReference type="AlphaFoldDB" id="A0A364MSG0"/>